<dbReference type="Pfam" id="PF10099">
    <property type="entry name" value="RskA_C"/>
    <property type="match status" value="1"/>
</dbReference>
<dbReference type="AlphaFoldDB" id="A0A160TD86"/>
<feature type="domain" description="Anti-sigma K factor RskA C-terminal" evidence="2">
    <location>
        <begin position="107"/>
        <end position="221"/>
    </location>
</feature>
<reference evidence="3" key="1">
    <citation type="submission" date="2015-10" db="EMBL/GenBank/DDBJ databases">
        <authorList>
            <person name="Gilbert D.G."/>
        </authorList>
    </citation>
    <scope>NUCLEOTIDE SEQUENCE</scope>
</reference>
<keyword evidence="1" id="KW-0472">Membrane</keyword>
<dbReference type="PANTHER" id="PTHR37461:SF1">
    <property type="entry name" value="ANTI-SIGMA-K FACTOR RSKA"/>
    <property type="match status" value="1"/>
</dbReference>
<evidence type="ECO:0000313" key="3">
    <source>
        <dbReference type="EMBL" id="CUS42525.1"/>
    </source>
</evidence>
<protein>
    <recommendedName>
        <fullName evidence="2">Anti-sigma K factor RskA C-terminal domain-containing protein</fullName>
    </recommendedName>
</protein>
<dbReference type="PANTHER" id="PTHR37461">
    <property type="entry name" value="ANTI-SIGMA-K FACTOR RSKA"/>
    <property type="match status" value="1"/>
</dbReference>
<dbReference type="GO" id="GO:0016989">
    <property type="term" value="F:sigma factor antagonist activity"/>
    <property type="evidence" value="ECO:0007669"/>
    <property type="project" value="TreeGrafter"/>
</dbReference>
<dbReference type="GO" id="GO:0006417">
    <property type="term" value="P:regulation of translation"/>
    <property type="evidence" value="ECO:0007669"/>
    <property type="project" value="TreeGrafter"/>
</dbReference>
<keyword evidence="1" id="KW-0812">Transmembrane</keyword>
<evidence type="ECO:0000259" key="2">
    <source>
        <dbReference type="Pfam" id="PF10099"/>
    </source>
</evidence>
<gene>
    <name evidence="3" type="ORF">MGWOODY_Tha1848</name>
</gene>
<keyword evidence="1" id="KW-1133">Transmembrane helix</keyword>
<dbReference type="InterPro" id="IPR018764">
    <property type="entry name" value="RskA_C"/>
</dbReference>
<accession>A0A160TD86</accession>
<sequence>MNYLTEERKDALAAEYVLGTLHGAARSRFQRLMREHAEIRERVYYWERTLAPMTERLLDAVPSPQLLRKIQLRLGHLPEAANDTEDAIEHAAEEAAANTNWGWLAALSTAAMLVLAVLLVMPGKQGAVPLAQQIAIIQNAQQQPLWLLELSDDVLHVQATAAVEQSADHDYELWIVAADGRAPISLGVVPESGVLDVPRHDAFDNLQIAALAISLEQPGGSVTGLPGQVLYTATLTTL</sequence>
<name>A0A160TD86_9ZZZZ</name>
<evidence type="ECO:0000256" key="1">
    <source>
        <dbReference type="SAM" id="Phobius"/>
    </source>
</evidence>
<organism evidence="3">
    <name type="scientific">hydrothermal vent metagenome</name>
    <dbReference type="NCBI Taxonomy" id="652676"/>
    <lineage>
        <taxon>unclassified sequences</taxon>
        <taxon>metagenomes</taxon>
        <taxon>ecological metagenomes</taxon>
    </lineage>
</organism>
<proteinExistence type="predicted"/>
<dbReference type="GO" id="GO:0005886">
    <property type="term" value="C:plasma membrane"/>
    <property type="evidence" value="ECO:0007669"/>
    <property type="project" value="InterPro"/>
</dbReference>
<feature type="transmembrane region" description="Helical" evidence="1">
    <location>
        <begin position="101"/>
        <end position="121"/>
    </location>
</feature>
<dbReference type="EMBL" id="CZQC01000067">
    <property type="protein sequence ID" value="CUS42525.1"/>
    <property type="molecule type" value="Genomic_DNA"/>
</dbReference>
<dbReference type="InterPro" id="IPR051474">
    <property type="entry name" value="Anti-sigma-K/W_factor"/>
</dbReference>